<dbReference type="SUPFAM" id="SSF46689">
    <property type="entry name" value="Homeodomain-like"/>
    <property type="match status" value="1"/>
</dbReference>
<dbReference type="InterPro" id="IPR020449">
    <property type="entry name" value="Tscrpt_reg_AraC-type_HTH"/>
</dbReference>
<keyword evidence="7" id="KW-1185">Reference proteome</keyword>
<feature type="region of interest" description="Disordered" evidence="4">
    <location>
        <begin position="302"/>
        <end position="329"/>
    </location>
</feature>
<dbReference type="PANTHER" id="PTHR46796:SF6">
    <property type="entry name" value="ARAC SUBFAMILY"/>
    <property type="match status" value="1"/>
</dbReference>
<dbReference type="PROSITE" id="PS01124">
    <property type="entry name" value="HTH_ARAC_FAMILY_2"/>
    <property type="match status" value="1"/>
</dbReference>
<name>A0ABW4F3U7_9PSEU</name>
<dbReference type="EMBL" id="JBHUCO010000033">
    <property type="protein sequence ID" value="MFD1521365.1"/>
    <property type="molecule type" value="Genomic_DNA"/>
</dbReference>
<keyword evidence="2" id="KW-0238">DNA-binding</keyword>
<comment type="caution">
    <text evidence="6">The sequence shown here is derived from an EMBL/GenBank/DDBJ whole genome shotgun (WGS) entry which is preliminary data.</text>
</comment>
<evidence type="ECO:0000256" key="4">
    <source>
        <dbReference type="SAM" id="MobiDB-lite"/>
    </source>
</evidence>
<dbReference type="SMART" id="SM00342">
    <property type="entry name" value="HTH_ARAC"/>
    <property type="match status" value="1"/>
</dbReference>
<dbReference type="InterPro" id="IPR018062">
    <property type="entry name" value="HTH_AraC-typ_CS"/>
</dbReference>
<evidence type="ECO:0000313" key="6">
    <source>
        <dbReference type="EMBL" id="MFD1521365.1"/>
    </source>
</evidence>
<dbReference type="InterPro" id="IPR018060">
    <property type="entry name" value="HTH_AraC"/>
</dbReference>
<evidence type="ECO:0000313" key="7">
    <source>
        <dbReference type="Proteomes" id="UP001597114"/>
    </source>
</evidence>
<evidence type="ECO:0000256" key="3">
    <source>
        <dbReference type="ARBA" id="ARBA00023163"/>
    </source>
</evidence>
<dbReference type="Pfam" id="PF12833">
    <property type="entry name" value="HTH_18"/>
    <property type="match status" value="1"/>
</dbReference>
<sequence>MQICESSAEAFEDAVRQFFIPTISRHGRNFPVRAALEKLGDGLALSRSRWGPRSSIRTDKMATNSSEDNRMLFTVQVAGGGYTLQRDRVAETAAGTGILVEARSPFERVTPTESQYLTLSLTRELLPLRAAEINDACARSIDPAAPAMQTLGAYLGQLFKVAEGLTVPQRLDAGHAAIDLVVMALRDVVPSVPSSDGSAAVLLEMMLMHVREHLADPRLQVEELARRHKVSVSHLYTLFDRIGTTPGTYLREQRLLAARAMLSDPRYARLGMSDIAAAVGFVEPRTFLRAFRREYGMTPSSWRREHCRSGSASADPEGDMPPGAGAGRE</sequence>
<accession>A0ABW4F3U7</accession>
<dbReference type="PROSITE" id="PS00041">
    <property type="entry name" value="HTH_ARAC_FAMILY_1"/>
    <property type="match status" value="1"/>
</dbReference>
<dbReference type="Proteomes" id="UP001597114">
    <property type="component" value="Unassembled WGS sequence"/>
</dbReference>
<dbReference type="InterPro" id="IPR050204">
    <property type="entry name" value="AraC_XylS_family_regulators"/>
</dbReference>
<dbReference type="Gene3D" id="1.10.10.60">
    <property type="entry name" value="Homeodomain-like"/>
    <property type="match status" value="1"/>
</dbReference>
<dbReference type="Pfam" id="PF14525">
    <property type="entry name" value="AraC_binding_2"/>
    <property type="match status" value="1"/>
</dbReference>
<dbReference type="InterPro" id="IPR035418">
    <property type="entry name" value="AraC-bd_2"/>
</dbReference>
<protein>
    <submittedName>
        <fullName evidence="6">Helix-turn-helix transcriptional regulator</fullName>
    </submittedName>
</protein>
<organism evidence="6 7">
    <name type="scientific">Pseudonocardia yunnanensis</name>
    <dbReference type="NCBI Taxonomy" id="58107"/>
    <lineage>
        <taxon>Bacteria</taxon>
        <taxon>Bacillati</taxon>
        <taxon>Actinomycetota</taxon>
        <taxon>Actinomycetes</taxon>
        <taxon>Pseudonocardiales</taxon>
        <taxon>Pseudonocardiaceae</taxon>
        <taxon>Pseudonocardia</taxon>
    </lineage>
</organism>
<keyword evidence="1" id="KW-0805">Transcription regulation</keyword>
<dbReference type="PRINTS" id="PR00032">
    <property type="entry name" value="HTHARAC"/>
</dbReference>
<dbReference type="RefSeq" id="WP_344730212.1">
    <property type="nucleotide sequence ID" value="NZ_BAAAUS010000065.1"/>
</dbReference>
<evidence type="ECO:0000259" key="5">
    <source>
        <dbReference type="PROSITE" id="PS01124"/>
    </source>
</evidence>
<feature type="domain" description="HTH araC/xylS-type" evidence="5">
    <location>
        <begin position="204"/>
        <end position="305"/>
    </location>
</feature>
<keyword evidence="3" id="KW-0804">Transcription</keyword>
<dbReference type="InterPro" id="IPR009057">
    <property type="entry name" value="Homeodomain-like_sf"/>
</dbReference>
<evidence type="ECO:0000256" key="1">
    <source>
        <dbReference type="ARBA" id="ARBA00023015"/>
    </source>
</evidence>
<evidence type="ECO:0000256" key="2">
    <source>
        <dbReference type="ARBA" id="ARBA00023125"/>
    </source>
</evidence>
<dbReference type="PANTHER" id="PTHR46796">
    <property type="entry name" value="HTH-TYPE TRANSCRIPTIONAL ACTIVATOR RHAS-RELATED"/>
    <property type="match status" value="1"/>
</dbReference>
<reference evidence="7" key="1">
    <citation type="journal article" date="2019" name="Int. J. Syst. Evol. Microbiol.">
        <title>The Global Catalogue of Microorganisms (GCM) 10K type strain sequencing project: providing services to taxonomists for standard genome sequencing and annotation.</title>
        <authorList>
            <consortium name="The Broad Institute Genomics Platform"/>
            <consortium name="The Broad Institute Genome Sequencing Center for Infectious Disease"/>
            <person name="Wu L."/>
            <person name="Ma J."/>
        </authorList>
    </citation>
    <scope>NUCLEOTIDE SEQUENCE [LARGE SCALE GENOMIC DNA]</scope>
    <source>
        <strain evidence="7">CCM 7043</strain>
    </source>
</reference>
<proteinExistence type="predicted"/>
<gene>
    <name evidence="6" type="ORF">ACFSJD_27965</name>
</gene>